<proteinExistence type="predicted"/>
<gene>
    <name evidence="1" type="ORF">MAUB_63460</name>
</gene>
<reference evidence="1 2" key="1">
    <citation type="journal article" date="2019" name="Emerg. Microbes Infect.">
        <title>Comprehensive subspecies identification of 175 nontuberculous mycobacteria species based on 7547 genomic profiles.</title>
        <authorList>
            <person name="Matsumoto Y."/>
            <person name="Kinjo T."/>
            <person name="Motooka D."/>
            <person name="Nabeya D."/>
            <person name="Jung N."/>
            <person name="Uechi K."/>
            <person name="Horii T."/>
            <person name="Iida T."/>
            <person name="Fujita J."/>
            <person name="Nakamura S."/>
        </authorList>
    </citation>
    <scope>NUCLEOTIDE SEQUENCE [LARGE SCALE GENOMIC DNA]</scope>
    <source>
        <strain evidence="1 2">JCM 15296</strain>
        <plasmid evidence="1">pJCM15296</plasmid>
    </source>
</reference>
<organism evidence="1 2">
    <name type="scientific">Mycolicibacterium aubagnense</name>
    <dbReference type="NCBI Taxonomy" id="319707"/>
    <lineage>
        <taxon>Bacteria</taxon>
        <taxon>Bacillati</taxon>
        <taxon>Actinomycetota</taxon>
        <taxon>Actinomycetes</taxon>
        <taxon>Mycobacteriales</taxon>
        <taxon>Mycobacteriaceae</taxon>
        <taxon>Mycolicibacterium</taxon>
    </lineage>
</organism>
<keyword evidence="1" id="KW-0614">Plasmid</keyword>
<evidence type="ECO:0000313" key="2">
    <source>
        <dbReference type="Proteomes" id="UP000465609"/>
    </source>
</evidence>
<dbReference type="EMBL" id="AP022578">
    <property type="protein sequence ID" value="BBX88145.1"/>
    <property type="molecule type" value="Genomic_DNA"/>
</dbReference>
<protein>
    <recommendedName>
        <fullName evidence="3">PE domain-containing protein</fullName>
    </recommendedName>
</protein>
<accession>A0ABN5Z209</accession>
<dbReference type="Proteomes" id="UP000465609">
    <property type="component" value="Plasmid pJCM15296"/>
</dbReference>
<evidence type="ECO:0000313" key="1">
    <source>
        <dbReference type="EMBL" id="BBX88145.1"/>
    </source>
</evidence>
<keyword evidence="2" id="KW-1185">Reference proteome</keyword>
<dbReference type="RefSeq" id="WP_138230761.1">
    <property type="nucleotide sequence ID" value="NZ_AP022578.1"/>
</dbReference>
<sequence>MPYLAQRDATQLLPQIAPLGDLLDHYRDATEQFAASIYETTAVRGATRDALVRNAEEIEGAGARMHGAASRRINGLRESLELGVRVTAEGAAHIRSVEIPAIL</sequence>
<geneLocation type="plasmid" evidence="1 2">
    <name>pJCM15296</name>
</geneLocation>
<name>A0ABN5Z209_9MYCO</name>
<evidence type="ECO:0008006" key="3">
    <source>
        <dbReference type="Google" id="ProtNLM"/>
    </source>
</evidence>